<evidence type="ECO:0000313" key="6">
    <source>
        <dbReference type="EMBL" id="ATD08336.1"/>
    </source>
</evidence>
<keyword evidence="7" id="KW-1185">Reference proteome</keyword>
<keyword evidence="2" id="KW-0479">Metal-binding</keyword>
<evidence type="ECO:0000313" key="7">
    <source>
        <dbReference type="Proteomes" id="UP000016521"/>
    </source>
</evidence>
<dbReference type="Gene3D" id="3.60.130.10">
    <property type="entry name" value="Clavaminate synthase-like"/>
    <property type="match status" value="1"/>
</dbReference>
<evidence type="ECO:0000256" key="4">
    <source>
        <dbReference type="ARBA" id="ARBA00023004"/>
    </source>
</evidence>
<sequence length="332" mass="38072">MELLKELSPAEYQQEAKSDCGGLILTLLDDEKEKIEQLVRQHNTVNSKDGADITFNYLETWNKFPRRVKRKLLEFKFKGGDHSYLLIKNLPLLQGLRDTPLAKNEIKGKQRDYAALLQSIISVSLGYVYNFKDKITTGLVDDIYPIKKDSNKQVGTNSVFLEWHVEDGFHETKADFVTLLCLRDDPEVKTYLMPANHLNLSDAERVQLSQLDYLIWEDLTFNNEGDLRSTKVKVLDGTEDPEIIYDPAYMEACSSASAEAFSSLKDSIVKGCLTLTLAEGEMLVFDNRRVVHSRNAYSPRFDGKDRWLLRTLVVESWWKAKNKKVESTLYVS</sequence>
<evidence type="ECO:0000256" key="3">
    <source>
        <dbReference type="ARBA" id="ARBA00023002"/>
    </source>
</evidence>
<organism evidence="6 7">
    <name type="scientific">Pseudoalteromonas piscicida</name>
    <dbReference type="NCBI Taxonomy" id="43662"/>
    <lineage>
        <taxon>Bacteria</taxon>
        <taxon>Pseudomonadati</taxon>
        <taxon>Pseudomonadota</taxon>
        <taxon>Gammaproteobacteria</taxon>
        <taxon>Alteromonadales</taxon>
        <taxon>Pseudoalteromonadaceae</taxon>
        <taxon>Pseudoalteromonas</taxon>
    </lineage>
</organism>
<gene>
    <name evidence="6" type="ORF">PPIS_a3567</name>
</gene>
<dbReference type="EMBL" id="CP011924">
    <property type="protein sequence ID" value="ATD08336.1"/>
    <property type="molecule type" value="Genomic_DNA"/>
</dbReference>
<feature type="domain" description="TauD/TfdA-like" evidence="5">
    <location>
        <begin position="255"/>
        <end position="311"/>
    </location>
</feature>
<evidence type="ECO:0000256" key="2">
    <source>
        <dbReference type="ARBA" id="ARBA00022723"/>
    </source>
</evidence>
<dbReference type="Pfam" id="PF02668">
    <property type="entry name" value="TauD"/>
    <property type="match status" value="1"/>
</dbReference>
<accession>A0ABM6NHR0</accession>
<dbReference type="Proteomes" id="UP000016521">
    <property type="component" value="Chromosome I"/>
</dbReference>
<dbReference type="InterPro" id="IPR014503">
    <property type="entry name" value="Clavaminate_syn-like"/>
</dbReference>
<keyword evidence="3" id="KW-0560">Oxidoreductase</keyword>
<proteinExistence type="inferred from homology"/>
<reference evidence="6 7" key="1">
    <citation type="submission" date="2015-06" db="EMBL/GenBank/DDBJ databases">
        <authorList>
            <person name="Xie B.-B."/>
            <person name="Rong J.-C."/>
            <person name="Qin Q.-L."/>
            <person name="Zhang Y.-Z."/>
        </authorList>
    </citation>
    <scope>NUCLEOTIDE SEQUENCE [LARGE SCALE GENOMIC DNA]</scope>
    <source>
        <strain evidence="6 7">JCM 20779</strain>
    </source>
</reference>
<keyword evidence="4" id="KW-0408">Iron</keyword>
<protein>
    <recommendedName>
        <fullName evidence="5">TauD/TfdA-like domain-containing protein</fullName>
    </recommendedName>
</protein>
<name>A0ABM6NHR0_PSEO7</name>
<dbReference type="PIRSF" id="PIRSF019543">
    <property type="entry name" value="Clavaminate_syn"/>
    <property type="match status" value="1"/>
</dbReference>
<dbReference type="RefSeq" id="WP_010376930.1">
    <property type="nucleotide sequence ID" value="NZ_CP011924.1"/>
</dbReference>
<comment type="similarity">
    <text evidence="1">Belongs to the clavaminate synthase family.</text>
</comment>
<dbReference type="InterPro" id="IPR042098">
    <property type="entry name" value="TauD-like_sf"/>
</dbReference>
<dbReference type="SUPFAM" id="SSF51197">
    <property type="entry name" value="Clavaminate synthase-like"/>
    <property type="match status" value="1"/>
</dbReference>
<dbReference type="InterPro" id="IPR003819">
    <property type="entry name" value="TauD/TfdA-like"/>
</dbReference>
<evidence type="ECO:0000256" key="1">
    <source>
        <dbReference type="ARBA" id="ARBA00008425"/>
    </source>
</evidence>
<evidence type="ECO:0000259" key="5">
    <source>
        <dbReference type="Pfam" id="PF02668"/>
    </source>
</evidence>